<dbReference type="SUPFAM" id="SSF53300">
    <property type="entry name" value="vWA-like"/>
    <property type="match status" value="1"/>
</dbReference>
<protein>
    <recommendedName>
        <fullName evidence="1">DUF58 domain-containing protein</fullName>
    </recommendedName>
</protein>
<evidence type="ECO:0000313" key="3">
    <source>
        <dbReference type="Proteomes" id="UP000177230"/>
    </source>
</evidence>
<organism evidence="2 3">
    <name type="scientific">Candidatus Edwardsbacteria bacterium GWF2_54_11</name>
    <dbReference type="NCBI Taxonomy" id="1817851"/>
    <lineage>
        <taxon>Bacteria</taxon>
        <taxon>Candidatus Edwardsiibacteriota</taxon>
    </lineage>
</organism>
<dbReference type="Gene3D" id="3.40.50.410">
    <property type="entry name" value="von Willebrand factor, type A domain"/>
    <property type="match status" value="1"/>
</dbReference>
<proteinExistence type="predicted"/>
<dbReference type="InterPro" id="IPR036465">
    <property type="entry name" value="vWFA_dom_sf"/>
</dbReference>
<evidence type="ECO:0000313" key="2">
    <source>
        <dbReference type="EMBL" id="OGF10556.1"/>
    </source>
</evidence>
<dbReference type="PANTHER" id="PTHR33608:SF7">
    <property type="entry name" value="DUF58 DOMAIN-CONTAINING PROTEIN"/>
    <property type="match status" value="1"/>
</dbReference>
<dbReference type="EMBL" id="MFFM01000038">
    <property type="protein sequence ID" value="OGF10556.1"/>
    <property type="molecule type" value="Genomic_DNA"/>
</dbReference>
<comment type="caution">
    <text evidence="2">The sequence shown here is derived from an EMBL/GenBank/DDBJ whole genome shotgun (WGS) entry which is preliminary data.</text>
</comment>
<accession>A0A1F5R811</accession>
<feature type="domain" description="DUF58" evidence="1">
    <location>
        <begin position="49"/>
        <end position="257"/>
    </location>
</feature>
<sequence>MMATVKDSLSPDFIAQVKGLDIKARLVVEGFLTGLHKSPYHGFSVEFAEYRSYMPGDEIKRIDWKALARSDRYYVKEFEEETNLKAYLLLDSSASMGYHTRGGGSKYQYGSCLAAALSLLLLNQHDAAGLATFREGISNFMAPSSRRSHWRQMLELLDKEIPAGKTDFEKIFYDLAGHLKRRGLIILISDLWDGSNAVLKALKHFRHLKHEVLLFHLLDHDELALPFSGKLAFEDMETGERVQLDAASAAPEYRRAVTSWREGLSRECRRDLIDYIPLDTKTPFDKALLSYLHKRQRLG</sequence>
<gene>
    <name evidence="2" type="ORF">A2024_08910</name>
</gene>
<dbReference type="Proteomes" id="UP000177230">
    <property type="component" value="Unassembled WGS sequence"/>
</dbReference>
<reference evidence="2 3" key="1">
    <citation type="journal article" date="2016" name="Nat. Commun.">
        <title>Thousands of microbial genomes shed light on interconnected biogeochemical processes in an aquifer system.</title>
        <authorList>
            <person name="Anantharaman K."/>
            <person name="Brown C.T."/>
            <person name="Hug L.A."/>
            <person name="Sharon I."/>
            <person name="Castelle C.J."/>
            <person name="Probst A.J."/>
            <person name="Thomas B.C."/>
            <person name="Singh A."/>
            <person name="Wilkins M.J."/>
            <person name="Karaoz U."/>
            <person name="Brodie E.L."/>
            <person name="Williams K.H."/>
            <person name="Hubbard S.S."/>
            <person name="Banfield J.F."/>
        </authorList>
    </citation>
    <scope>NUCLEOTIDE SEQUENCE [LARGE SCALE GENOMIC DNA]</scope>
</reference>
<dbReference type="AlphaFoldDB" id="A0A1F5R811"/>
<evidence type="ECO:0000259" key="1">
    <source>
        <dbReference type="Pfam" id="PF01882"/>
    </source>
</evidence>
<dbReference type="InterPro" id="IPR002881">
    <property type="entry name" value="DUF58"/>
</dbReference>
<dbReference type="Pfam" id="PF01882">
    <property type="entry name" value="DUF58"/>
    <property type="match status" value="1"/>
</dbReference>
<dbReference type="PANTHER" id="PTHR33608">
    <property type="entry name" value="BLL2464 PROTEIN"/>
    <property type="match status" value="1"/>
</dbReference>
<name>A0A1F5R811_9BACT</name>